<proteinExistence type="predicted"/>
<reference evidence="2" key="1">
    <citation type="journal article" date="2010" name="PLoS Negl. Trop. Dis.">
        <title>The genome sequence of Trypanosoma brucei gambiense, causative agent of chronic human african trypanosomiasis.</title>
        <authorList>
            <person name="Jackson A.P."/>
            <person name="Sanders M."/>
            <person name="Berry A."/>
            <person name="McQuillan J."/>
            <person name="Aslett M.A."/>
            <person name="Quail M.A."/>
            <person name="Chukualim B."/>
            <person name="Capewell P."/>
            <person name="MacLeod A."/>
            <person name="Melville S.E."/>
            <person name="Gibson W."/>
            <person name="Barry J.D."/>
            <person name="Berriman M."/>
            <person name="Hertz-Fowler C."/>
        </authorList>
    </citation>
    <scope>NUCLEOTIDE SEQUENCE [LARGE SCALE GENOMIC DNA]</scope>
    <source>
        <strain evidence="2">MHOM/CI/86/DAL972</strain>
    </source>
</reference>
<dbReference type="Proteomes" id="UP000002316">
    <property type="component" value="Chromosome 10"/>
</dbReference>
<evidence type="ECO:0000313" key="1">
    <source>
        <dbReference type="EMBL" id="CBH15941.1"/>
    </source>
</evidence>
<protein>
    <submittedName>
        <fullName evidence="1">Uncharacterized protein</fullName>
    </submittedName>
</protein>
<dbReference type="AlphaFoldDB" id="D0A3U7"/>
<gene>
    <name evidence="1" type="ORF">TbgDal_X10340</name>
</gene>
<accession>D0A3U7</accession>
<organism evidence="1 2">
    <name type="scientific">Trypanosoma brucei gambiense (strain MHOM/CI/86/DAL972)</name>
    <dbReference type="NCBI Taxonomy" id="679716"/>
    <lineage>
        <taxon>Eukaryota</taxon>
        <taxon>Discoba</taxon>
        <taxon>Euglenozoa</taxon>
        <taxon>Kinetoplastea</taxon>
        <taxon>Metakinetoplastina</taxon>
        <taxon>Trypanosomatida</taxon>
        <taxon>Trypanosomatidae</taxon>
        <taxon>Trypanosoma</taxon>
    </lineage>
</organism>
<dbReference type="EMBL" id="FN554973">
    <property type="protein sequence ID" value="CBH15941.1"/>
    <property type="molecule type" value="Genomic_DNA"/>
</dbReference>
<evidence type="ECO:0000313" key="2">
    <source>
        <dbReference type="Proteomes" id="UP000002316"/>
    </source>
</evidence>
<sequence length="102" mass="10894">MIGCIPLLPGAQNRIVHAACGAPLEGKSGNDVSNIGSLLSPLLLYSCASAYRETYLHSFFCGLIVAFPFHSSWPSASCAVLSPHMHVGLAYNGVFDPIFFCF</sequence>
<name>D0A3U7_TRYB9</name>
<dbReference type="RefSeq" id="XP_011778205.1">
    <property type="nucleotide sequence ID" value="XM_011779903.1"/>
</dbReference>
<dbReference type="GeneID" id="23864203"/>
<dbReference type="KEGG" id="tbg:TbgDal_X10340"/>